<keyword evidence="1" id="KW-0175">Coiled coil</keyword>
<sequence>MHHAGDAVGLSEVLKELKVLKEQQQQLQSGQQQLLILEEQQQQLQSEQQQLLTEQQQLLTELQSEQQQLLTEQQQNYQGLILDLFHPTSSIASSKELKRYRDGAFAFYYGSSSCAAYTCMVTGMECSAGELVAGHIYRQQWPKSWLAKVGITLHDSSNIIIMQPQLERAFHKWQWIVLPGPDDYKVHVLYPPFLDDPMQQYISGNAGKGMRWQDIHGGKLKLPGLARPLRRLCGFHAALAIQNAEVQGWVPKGSVVLPDTSWDSPTCDKQLMQQFLNSVELCGAWRLQMSETAEDDSDAG</sequence>
<evidence type="ECO:0000313" key="4">
    <source>
        <dbReference type="Proteomes" id="UP000256970"/>
    </source>
</evidence>
<dbReference type="EMBL" id="FNXT01001249">
    <property type="protein sequence ID" value="SZX76147.1"/>
    <property type="molecule type" value="Genomic_DNA"/>
</dbReference>
<evidence type="ECO:0000256" key="1">
    <source>
        <dbReference type="SAM" id="Coils"/>
    </source>
</evidence>
<reference evidence="3 4" key="1">
    <citation type="submission" date="2016-10" db="EMBL/GenBank/DDBJ databases">
        <authorList>
            <person name="Cai Z."/>
        </authorList>
    </citation>
    <scope>NUCLEOTIDE SEQUENCE [LARGE SCALE GENOMIC DNA]</scope>
</reference>
<protein>
    <recommendedName>
        <fullName evidence="2">HNH nuclease domain-containing protein</fullName>
    </recommendedName>
</protein>
<organism evidence="3 4">
    <name type="scientific">Tetradesmus obliquus</name>
    <name type="common">Green alga</name>
    <name type="synonym">Acutodesmus obliquus</name>
    <dbReference type="NCBI Taxonomy" id="3088"/>
    <lineage>
        <taxon>Eukaryota</taxon>
        <taxon>Viridiplantae</taxon>
        <taxon>Chlorophyta</taxon>
        <taxon>core chlorophytes</taxon>
        <taxon>Chlorophyceae</taxon>
        <taxon>CS clade</taxon>
        <taxon>Sphaeropleales</taxon>
        <taxon>Scenedesmaceae</taxon>
        <taxon>Tetradesmus</taxon>
    </lineage>
</organism>
<dbReference type="AlphaFoldDB" id="A0A383WEV5"/>
<dbReference type="Pfam" id="PF13391">
    <property type="entry name" value="HNH_2"/>
    <property type="match status" value="1"/>
</dbReference>
<dbReference type="Proteomes" id="UP000256970">
    <property type="component" value="Unassembled WGS sequence"/>
</dbReference>
<gene>
    <name evidence="3" type="ORF">BQ4739_LOCUS16509</name>
</gene>
<dbReference type="InterPro" id="IPR003615">
    <property type="entry name" value="HNH_nuc"/>
</dbReference>
<accession>A0A383WEV5</accession>
<feature type="coiled-coil region" evidence="1">
    <location>
        <begin position="10"/>
        <end position="75"/>
    </location>
</feature>
<feature type="domain" description="HNH nuclease" evidence="2">
    <location>
        <begin position="119"/>
        <end position="176"/>
    </location>
</feature>
<keyword evidence="4" id="KW-1185">Reference proteome</keyword>
<evidence type="ECO:0000313" key="3">
    <source>
        <dbReference type="EMBL" id="SZX76147.1"/>
    </source>
</evidence>
<evidence type="ECO:0000259" key="2">
    <source>
        <dbReference type="Pfam" id="PF13391"/>
    </source>
</evidence>
<dbReference type="STRING" id="3088.A0A383WEV5"/>
<proteinExistence type="predicted"/>
<name>A0A383WEV5_TETOB</name>